<dbReference type="Gene3D" id="2.70.70.10">
    <property type="entry name" value="Glucose Permease (Domain IIA)"/>
    <property type="match status" value="1"/>
</dbReference>
<proteinExistence type="predicted"/>
<feature type="domain" description="M23ase beta-sheet core" evidence="3">
    <location>
        <begin position="321"/>
        <end position="415"/>
    </location>
</feature>
<feature type="signal peptide" evidence="2">
    <location>
        <begin position="1"/>
        <end position="22"/>
    </location>
</feature>
<dbReference type="PANTHER" id="PTHR21666:SF270">
    <property type="entry name" value="MUREIN HYDROLASE ACTIVATOR ENVC"/>
    <property type="match status" value="1"/>
</dbReference>
<dbReference type="SUPFAM" id="SSF51261">
    <property type="entry name" value="Duplicated hybrid motif"/>
    <property type="match status" value="1"/>
</dbReference>
<dbReference type="InterPro" id="IPR050570">
    <property type="entry name" value="Cell_wall_metabolism_enzyme"/>
</dbReference>
<dbReference type="Gene3D" id="6.10.250.3150">
    <property type="match status" value="1"/>
</dbReference>
<protein>
    <submittedName>
        <fullName evidence="4">Peptidase M23</fullName>
    </submittedName>
</protein>
<dbReference type="InterPro" id="IPR016047">
    <property type="entry name" value="M23ase_b-sheet_dom"/>
</dbReference>
<dbReference type="CDD" id="cd12797">
    <property type="entry name" value="M23_peptidase"/>
    <property type="match status" value="1"/>
</dbReference>
<dbReference type="RefSeq" id="WP_109821914.1">
    <property type="nucleotide sequence ID" value="NZ_QGKL01000010.1"/>
</dbReference>
<feature type="compositionally biased region" description="Low complexity" evidence="1">
    <location>
        <begin position="258"/>
        <end position="274"/>
    </location>
</feature>
<dbReference type="Proteomes" id="UP000245506">
    <property type="component" value="Unassembled WGS sequence"/>
</dbReference>
<feature type="region of interest" description="Disordered" evidence="1">
    <location>
        <begin position="251"/>
        <end position="284"/>
    </location>
</feature>
<dbReference type="Pfam" id="PF01551">
    <property type="entry name" value="Peptidase_M23"/>
    <property type="match status" value="1"/>
</dbReference>
<comment type="caution">
    <text evidence="4">The sequence shown here is derived from an EMBL/GenBank/DDBJ whole genome shotgun (WGS) entry which is preliminary data.</text>
</comment>
<dbReference type="PANTHER" id="PTHR21666">
    <property type="entry name" value="PEPTIDASE-RELATED"/>
    <property type="match status" value="1"/>
</dbReference>
<dbReference type="InterPro" id="IPR011055">
    <property type="entry name" value="Dup_hybrid_motif"/>
</dbReference>
<dbReference type="GO" id="GO:0004222">
    <property type="term" value="F:metalloendopeptidase activity"/>
    <property type="evidence" value="ECO:0007669"/>
    <property type="project" value="TreeGrafter"/>
</dbReference>
<reference evidence="4 5" key="1">
    <citation type="submission" date="2018-05" db="EMBL/GenBank/DDBJ databases">
        <title>Leucothrix arctica sp. nov., isolated from Arctic seawater.</title>
        <authorList>
            <person name="Choi A."/>
            <person name="Baek K."/>
        </authorList>
    </citation>
    <scope>NUCLEOTIDE SEQUENCE [LARGE SCALE GENOMIC DNA]</scope>
    <source>
        <strain evidence="4 5">IMCC9719</strain>
    </source>
</reference>
<organism evidence="4 5">
    <name type="scientific">Leucothrix arctica</name>
    <dbReference type="NCBI Taxonomy" id="1481894"/>
    <lineage>
        <taxon>Bacteria</taxon>
        <taxon>Pseudomonadati</taxon>
        <taxon>Pseudomonadota</taxon>
        <taxon>Gammaproteobacteria</taxon>
        <taxon>Thiotrichales</taxon>
        <taxon>Thiotrichaceae</taxon>
        <taxon>Leucothrix</taxon>
    </lineage>
</organism>
<keyword evidence="5" id="KW-1185">Reference proteome</keyword>
<sequence>MSYRFLVLSVIFLTSFCSVSYAETDRQKIKAEITQANSSLKKARDNSNNIKVVIDKNKSEINRLSRKQYDAENKITSITKQLIESNKTKQTLTAEVEVEKEALAKQLLAMYSSGEESHLRLLLKQDDPSDISRTTKYFEYLNKSRIDRIKTVRKKLTRVKKIEGDISKDRERLKSLRVTLGDDRKSLQSELNKNAAALKQAKRVEVSKQKKLNTLKKEEAALQAVFEKLIRAQKAQAAKEAKAAALAKKKAEAKKAPAKVAKAAPKATPKAAPKSTKKSGKRTTLNFTANKPFSSLRGRLSWPVKGTISKKYGSARNQKQKWKGVLIKAPGGQRVHAVARGKIEYAGPLRGYGYVVIIQHDKSYRTLYTYNRAVYRKTGDIVQAGDVIAAVGNAGEDEDTALYFEIRKGSVPKNPAAWCK</sequence>
<dbReference type="FunFam" id="2.70.70.10:FF:000003">
    <property type="entry name" value="Murein hydrolase activator EnvC"/>
    <property type="match status" value="1"/>
</dbReference>
<feature type="chain" id="PRO_5016341709" evidence="2">
    <location>
        <begin position="23"/>
        <end position="420"/>
    </location>
</feature>
<evidence type="ECO:0000256" key="2">
    <source>
        <dbReference type="SAM" id="SignalP"/>
    </source>
</evidence>
<evidence type="ECO:0000313" key="4">
    <source>
        <dbReference type="EMBL" id="PWQ98758.1"/>
    </source>
</evidence>
<evidence type="ECO:0000313" key="5">
    <source>
        <dbReference type="Proteomes" id="UP000245506"/>
    </source>
</evidence>
<dbReference type="EMBL" id="QGKL01000010">
    <property type="protein sequence ID" value="PWQ98758.1"/>
    <property type="molecule type" value="Genomic_DNA"/>
</dbReference>
<gene>
    <name evidence="4" type="ORF">DKT75_02815</name>
</gene>
<accession>A0A317CJM6</accession>
<evidence type="ECO:0000259" key="3">
    <source>
        <dbReference type="Pfam" id="PF01551"/>
    </source>
</evidence>
<dbReference type="OrthoDB" id="9784703at2"/>
<evidence type="ECO:0000256" key="1">
    <source>
        <dbReference type="SAM" id="MobiDB-lite"/>
    </source>
</evidence>
<dbReference type="AlphaFoldDB" id="A0A317CJM6"/>
<name>A0A317CJM6_9GAMM</name>
<keyword evidence="2" id="KW-0732">Signal</keyword>